<dbReference type="OrthoDB" id="8954335at2759"/>
<evidence type="ECO:0000256" key="5">
    <source>
        <dbReference type="ARBA" id="ARBA00030975"/>
    </source>
</evidence>
<feature type="region of interest" description="G4" evidence="6">
    <location>
        <begin position="162"/>
        <end position="165"/>
    </location>
</feature>
<organism evidence="8 9">
    <name type="scientific">Diatraea saccharalis</name>
    <name type="common">sugarcane borer</name>
    <dbReference type="NCBI Taxonomy" id="40085"/>
    <lineage>
        <taxon>Eukaryota</taxon>
        <taxon>Metazoa</taxon>
        <taxon>Ecdysozoa</taxon>
        <taxon>Arthropoda</taxon>
        <taxon>Hexapoda</taxon>
        <taxon>Insecta</taxon>
        <taxon>Pterygota</taxon>
        <taxon>Neoptera</taxon>
        <taxon>Endopterygota</taxon>
        <taxon>Lepidoptera</taxon>
        <taxon>Glossata</taxon>
        <taxon>Ditrysia</taxon>
        <taxon>Pyraloidea</taxon>
        <taxon>Crambidae</taxon>
        <taxon>Crambinae</taxon>
        <taxon>Diatraea</taxon>
    </lineage>
</organism>
<dbReference type="Gene3D" id="3.30.300.20">
    <property type="match status" value="1"/>
</dbReference>
<evidence type="ECO:0000256" key="6">
    <source>
        <dbReference type="PROSITE-ProRule" id="PRU01050"/>
    </source>
</evidence>
<evidence type="ECO:0000313" key="9">
    <source>
        <dbReference type="Proteomes" id="UP001153714"/>
    </source>
</evidence>
<dbReference type="InterPro" id="IPR005662">
    <property type="entry name" value="GTPase_Era-like"/>
</dbReference>
<keyword evidence="3 6" id="KW-0547">Nucleotide-binding</keyword>
<comment type="similarity">
    <text evidence="1 6">Belongs to the TRAFAC class TrmE-Era-EngA-EngB-Septin-like GTPase superfamily. Era GTPase family.</text>
</comment>
<dbReference type="InterPro" id="IPR027417">
    <property type="entry name" value="P-loop_NTPase"/>
</dbReference>
<proteinExistence type="inferred from homology"/>
<feature type="region of interest" description="G2" evidence="6">
    <location>
        <begin position="72"/>
        <end position="76"/>
    </location>
</feature>
<dbReference type="FunFam" id="3.40.50.300:FF:002220">
    <property type="entry name" value="GTPase Era, mitochondrial"/>
    <property type="match status" value="1"/>
</dbReference>
<sequence>MSFKMVNIGIGFLRKTHYLQTLFYSSQPKRANEKHIGKVVNVAILGAPNSGKSTLINNIVERKICAASSKVHTTTKMIRAMYFKDDTQIIFLDTPGVVSTKEQKKYKLPESMIAACQKSLRCANVIGVVHDVSNPYTKDVLNYDVMDMLKLVEDIPSFLIINKVDKLKSKKQLLAIIRNLTNGLIAGNPIPGSEKKKKKEQFEKGYSNFSDVFLVSSLKGDGVSDVRDYLINNAKPAAFQYNPEEWTDQSPESLIKEAVRAKFLDFLSQEIPYHIKIELEYYEEREEEDKIICCVLAECPTDRLVRLIGGAGGGRINQIKSNVRNDLMDLFKKQVSIDIKLITKEKNID</sequence>
<protein>
    <recommendedName>
        <fullName evidence="2">GTPase Era, mitochondrial</fullName>
    </recommendedName>
    <alternativeName>
        <fullName evidence="5">ERA-like protein 1</fullName>
    </alternativeName>
</protein>
<reference evidence="8" key="2">
    <citation type="submission" date="2022-10" db="EMBL/GenBank/DDBJ databases">
        <authorList>
            <consortium name="ENA_rothamsted_submissions"/>
            <consortium name="culmorum"/>
            <person name="King R."/>
        </authorList>
    </citation>
    <scope>NUCLEOTIDE SEQUENCE</scope>
</reference>
<dbReference type="PANTHER" id="PTHR42698">
    <property type="entry name" value="GTPASE ERA"/>
    <property type="match status" value="1"/>
</dbReference>
<gene>
    <name evidence="8" type="ORF">DIATSA_LOCUS3057</name>
</gene>
<dbReference type="GO" id="GO:0005525">
    <property type="term" value="F:GTP binding"/>
    <property type="evidence" value="ECO:0007669"/>
    <property type="project" value="UniProtKB-UniRule"/>
</dbReference>
<dbReference type="PROSITE" id="PS51713">
    <property type="entry name" value="G_ERA"/>
    <property type="match status" value="1"/>
</dbReference>
<feature type="region of interest" description="G1" evidence="6">
    <location>
        <begin position="46"/>
        <end position="53"/>
    </location>
</feature>
<dbReference type="InterPro" id="IPR015946">
    <property type="entry name" value="KH_dom-like_a/b"/>
</dbReference>
<dbReference type="GO" id="GO:0043024">
    <property type="term" value="F:ribosomal small subunit binding"/>
    <property type="evidence" value="ECO:0007669"/>
    <property type="project" value="TreeGrafter"/>
</dbReference>
<dbReference type="AlphaFoldDB" id="A0A9N9WCA8"/>
<evidence type="ECO:0000313" key="8">
    <source>
        <dbReference type="EMBL" id="CAG9784997.1"/>
    </source>
</evidence>
<dbReference type="GO" id="GO:0019843">
    <property type="term" value="F:rRNA binding"/>
    <property type="evidence" value="ECO:0007669"/>
    <property type="project" value="TreeGrafter"/>
</dbReference>
<dbReference type="InterPro" id="IPR030388">
    <property type="entry name" value="G_ERA_dom"/>
</dbReference>
<dbReference type="Pfam" id="PF01926">
    <property type="entry name" value="MMR_HSR1"/>
    <property type="match status" value="1"/>
</dbReference>
<accession>A0A9N9WCA8</accession>
<evidence type="ECO:0000256" key="1">
    <source>
        <dbReference type="ARBA" id="ARBA00007921"/>
    </source>
</evidence>
<evidence type="ECO:0000259" key="7">
    <source>
        <dbReference type="PROSITE" id="PS51713"/>
    </source>
</evidence>
<dbReference type="EMBL" id="OU893344">
    <property type="protein sequence ID" value="CAG9784997.1"/>
    <property type="molecule type" value="Genomic_DNA"/>
</dbReference>
<dbReference type="InterPro" id="IPR006073">
    <property type="entry name" value="GTP-bd"/>
</dbReference>
<evidence type="ECO:0000256" key="3">
    <source>
        <dbReference type="ARBA" id="ARBA00022741"/>
    </source>
</evidence>
<dbReference type="CDD" id="cd04163">
    <property type="entry name" value="Era"/>
    <property type="match status" value="1"/>
</dbReference>
<evidence type="ECO:0000256" key="2">
    <source>
        <dbReference type="ARBA" id="ARBA00019149"/>
    </source>
</evidence>
<reference evidence="8" key="1">
    <citation type="submission" date="2021-12" db="EMBL/GenBank/DDBJ databases">
        <authorList>
            <person name="King R."/>
        </authorList>
    </citation>
    <scope>NUCLEOTIDE SEQUENCE</scope>
</reference>
<dbReference type="GO" id="GO:0005759">
    <property type="term" value="C:mitochondrial matrix"/>
    <property type="evidence" value="ECO:0007669"/>
    <property type="project" value="TreeGrafter"/>
</dbReference>
<dbReference type="PANTHER" id="PTHR42698:SF1">
    <property type="entry name" value="GTPASE ERA, MITOCHONDRIAL"/>
    <property type="match status" value="1"/>
</dbReference>
<evidence type="ECO:0000256" key="4">
    <source>
        <dbReference type="ARBA" id="ARBA00023134"/>
    </source>
</evidence>
<keyword evidence="9" id="KW-1185">Reference proteome</keyword>
<name>A0A9N9WCA8_9NEOP</name>
<keyword evidence="4 6" id="KW-0342">GTP-binding</keyword>
<dbReference type="SUPFAM" id="SSF52540">
    <property type="entry name" value="P-loop containing nucleoside triphosphate hydrolases"/>
    <property type="match status" value="1"/>
</dbReference>
<feature type="domain" description="Era-type G" evidence="7">
    <location>
        <begin position="38"/>
        <end position="237"/>
    </location>
</feature>
<dbReference type="InterPro" id="IPR005225">
    <property type="entry name" value="Small_GTP-bd"/>
</dbReference>
<feature type="region of interest" description="G3" evidence="6">
    <location>
        <begin position="93"/>
        <end position="96"/>
    </location>
</feature>
<feature type="region of interest" description="G5" evidence="6">
    <location>
        <begin position="215"/>
        <end position="217"/>
    </location>
</feature>
<dbReference type="NCBIfam" id="TIGR00231">
    <property type="entry name" value="small_GTP"/>
    <property type="match status" value="1"/>
</dbReference>
<dbReference type="GO" id="GO:0000028">
    <property type="term" value="P:ribosomal small subunit assembly"/>
    <property type="evidence" value="ECO:0007669"/>
    <property type="project" value="TreeGrafter"/>
</dbReference>
<dbReference type="Proteomes" id="UP001153714">
    <property type="component" value="Chromosome 13"/>
</dbReference>
<dbReference type="PRINTS" id="PR00326">
    <property type="entry name" value="GTP1OBG"/>
</dbReference>
<dbReference type="Gene3D" id="3.40.50.300">
    <property type="entry name" value="P-loop containing nucleotide triphosphate hydrolases"/>
    <property type="match status" value="1"/>
</dbReference>